<proteinExistence type="predicted"/>
<dbReference type="EMBL" id="CM056814">
    <property type="protein sequence ID" value="KAJ8627178.1"/>
    <property type="molecule type" value="Genomic_DNA"/>
</dbReference>
<comment type="caution">
    <text evidence="1">The sequence shown here is derived from an EMBL/GenBank/DDBJ whole genome shotgun (WGS) entry which is preliminary data.</text>
</comment>
<evidence type="ECO:0000313" key="2">
    <source>
        <dbReference type="Proteomes" id="UP001234297"/>
    </source>
</evidence>
<gene>
    <name evidence="1" type="ORF">MRB53_020485</name>
</gene>
<reference evidence="1 2" key="1">
    <citation type="journal article" date="2022" name="Hortic Res">
        <title>A haplotype resolved chromosomal level avocado genome allows analysis of novel avocado genes.</title>
        <authorList>
            <person name="Nath O."/>
            <person name="Fletcher S.J."/>
            <person name="Hayward A."/>
            <person name="Shaw L.M."/>
            <person name="Masouleh A.K."/>
            <person name="Furtado A."/>
            <person name="Henry R.J."/>
            <person name="Mitter N."/>
        </authorList>
    </citation>
    <scope>NUCLEOTIDE SEQUENCE [LARGE SCALE GENOMIC DNA]</scope>
    <source>
        <strain evidence="2">cv. Hass</strain>
    </source>
</reference>
<name>A0ACC2L2E9_PERAE</name>
<sequence>MEPNNTFLAMEVNDLPLLIDDILEPMVERKPTHCGKAVQNVENFYNCCPSEPDVKCKQKLKTLLLVHFIRAGKSLITTNLFRVAKGTIDGSQQPFLAMEVKDFPPGRPYNPNDILIDVILGPMVEGKSTAHGKDVQIVENFNSLCPSGLVGAKALMENKKNSLLLFVRRIRNGKKVSRAAKGGRWRARGGSEEITTRTGIKAKKGIFKYTPKDKSEECGLQWIMEEYVLDRRENFEDYALLQLRVARSGKWKRGEEPSTSGKRTDVDNAAEEKNNSRHGEGPKSNPPLPIVNCSQETSDTGSLLPPPDAAELERDIWQFPMENDINHDPWLYQEQSHN</sequence>
<organism evidence="1 2">
    <name type="scientific">Persea americana</name>
    <name type="common">Avocado</name>
    <dbReference type="NCBI Taxonomy" id="3435"/>
    <lineage>
        <taxon>Eukaryota</taxon>
        <taxon>Viridiplantae</taxon>
        <taxon>Streptophyta</taxon>
        <taxon>Embryophyta</taxon>
        <taxon>Tracheophyta</taxon>
        <taxon>Spermatophyta</taxon>
        <taxon>Magnoliopsida</taxon>
        <taxon>Magnoliidae</taxon>
        <taxon>Laurales</taxon>
        <taxon>Lauraceae</taxon>
        <taxon>Persea</taxon>
    </lineage>
</organism>
<keyword evidence="2" id="KW-1185">Reference proteome</keyword>
<evidence type="ECO:0000313" key="1">
    <source>
        <dbReference type="EMBL" id="KAJ8627178.1"/>
    </source>
</evidence>
<accession>A0ACC2L2E9</accession>
<protein>
    <submittedName>
        <fullName evidence="1">Uncharacterized protein</fullName>
    </submittedName>
</protein>
<dbReference type="Proteomes" id="UP001234297">
    <property type="component" value="Chromosome 6"/>
</dbReference>